<dbReference type="EMBL" id="WTVS01000008">
    <property type="protein sequence ID" value="NMF96823.1"/>
    <property type="molecule type" value="Genomic_DNA"/>
</dbReference>
<evidence type="ECO:0000313" key="4">
    <source>
        <dbReference type="Proteomes" id="UP000634522"/>
    </source>
</evidence>
<feature type="region of interest" description="Disordered" evidence="1">
    <location>
        <begin position="43"/>
        <end position="70"/>
    </location>
</feature>
<proteinExistence type="predicted"/>
<evidence type="ECO:0000313" key="3">
    <source>
        <dbReference type="EMBL" id="NMF96823.1"/>
    </source>
</evidence>
<evidence type="ECO:0000256" key="1">
    <source>
        <dbReference type="SAM" id="MobiDB-lite"/>
    </source>
</evidence>
<sequence>MTMRHVLLAATLLATLVASWWAVNEDSGDVVVVQPVERAARAPVAARSRASADSPSSAGGSLTRLDEDRAPWPELSEPLARIVSFAPPPPRAAALVPVEPQAPPLPFRYVGAIDDAQGKAVFLLEGAQVRLARPGEEIAGRYRVERITPSAVEFTYLPLKKMQTLNRQNP</sequence>
<gene>
    <name evidence="3" type="ORF">GPA27_05420</name>
</gene>
<evidence type="ECO:0008006" key="5">
    <source>
        <dbReference type="Google" id="ProtNLM"/>
    </source>
</evidence>
<keyword evidence="2" id="KW-0732">Signal</keyword>
<accession>A0ABX1NBZ9</accession>
<evidence type="ECO:0000256" key="2">
    <source>
        <dbReference type="SAM" id="SignalP"/>
    </source>
</evidence>
<organism evidence="3 4">
    <name type="scientific">Aromatoleum toluolicum</name>
    <dbReference type="NCBI Taxonomy" id="90060"/>
    <lineage>
        <taxon>Bacteria</taxon>
        <taxon>Pseudomonadati</taxon>
        <taxon>Pseudomonadota</taxon>
        <taxon>Betaproteobacteria</taxon>
        <taxon>Rhodocyclales</taxon>
        <taxon>Rhodocyclaceae</taxon>
        <taxon>Aromatoleum</taxon>
    </lineage>
</organism>
<comment type="caution">
    <text evidence="3">The sequence shown here is derived from an EMBL/GenBank/DDBJ whole genome shotgun (WGS) entry which is preliminary data.</text>
</comment>
<dbReference type="RefSeq" id="WP_169138360.1">
    <property type="nucleotide sequence ID" value="NZ_WTVS01000008.1"/>
</dbReference>
<protein>
    <recommendedName>
        <fullName evidence="5">Type II secretion system protein GspC N-terminal domain-containing protein</fullName>
    </recommendedName>
</protein>
<keyword evidence="4" id="KW-1185">Reference proteome</keyword>
<feature type="compositionally biased region" description="Low complexity" evidence="1">
    <location>
        <begin position="43"/>
        <end position="58"/>
    </location>
</feature>
<feature type="signal peptide" evidence="2">
    <location>
        <begin position="1"/>
        <end position="22"/>
    </location>
</feature>
<dbReference type="Proteomes" id="UP000634522">
    <property type="component" value="Unassembled WGS sequence"/>
</dbReference>
<reference evidence="3 4" key="1">
    <citation type="submission" date="2019-12" db="EMBL/GenBank/DDBJ databases">
        <title>Comparative genomics gives insights into the taxonomy of the Azoarcus-Aromatoleum group and reveals separate origins of nif in the plant-associated Azoarcus and non-plant-associated Aromatoleum sub-groups.</title>
        <authorList>
            <person name="Lafos M."/>
            <person name="Maluk M."/>
            <person name="Batista M."/>
            <person name="Junghare M."/>
            <person name="Carmona M."/>
            <person name="Faoro H."/>
            <person name="Cruz L.M."/>
            <person name="Battistoni F."/>
            <person name="De Souza E."/>
            <person name="Pedrosa F."/>
            <person name="Chen W.-M."/>
            <person name="Poole P.S."/>
            <person name="Dixon R.A."/>
            <person name="James E.K."/>
        </authorList>
    </citation>
    <scope>NUCLEOTIDE SEQUENCE [LARGE SCALE GENOMIC DNA]</scope>
    <source>
        <strain evidence="3 4">T</strain>
    </source>
</reference>
<name>A0ABX1NBZ9_9RHOO</name>
<feature type="chain" id="PRO_5046993839" description="Type II secretion system protein GspC N-terminal domain-containing protein" evidence="2">
    <location>
        <begin position="23"/>
        <end position="170"/>
    </location>
</feature>